<reference evidence="2" key="1">
    <citation type="journal article" date="2020" name="Nature">
        <title>Giant virus diversity and host interactions through global metagenomics.</title>
        <authorList>
            <person name="Schulz F."/>
            <person name="Roux S."/>
            <person name="Paez-Espino D."/>
            <person name="Jungbluth S."/>
            <person name="Walsh D.A."/>
            <person name="Denef V.J."/>
            <person name="McMahon K.D."/>
            <person name="Konstantinidis K.T."/>
            <person name="Eloe-Fadrosh E.A."/>
            <person name="Kyrpides N.C."/>
            <person name="Woyke T."/>
        </authorList>
    </citation>
    <scope>NUCLEOTIDE SEQUENCE</scope>
    <source>
        <strain evidence="2">GVMAG-M-3300020192-26</strain>
    </source>
</reference>
<feature type="transmembrane region" description="Helical" evidence="1">
    <location>
        <begin position="207"/>
        <end position="224"/>
    </location>
</feature>
<evidence type="ECO:0000313" key="2">
    <source>
        <dbReference type="EMBL" id="QHT00771.1"/>
    </source>
</evidence>
<name>A0A6C0C8K3_9ZZZZ</name>
<accession>A0A6C0C8K3</accession>
<keyword evidence="1" id="KW-0472">Membrane</keyword>
<proteinExistence type="predicted"/>
<dbReference type="AlphaFoldDB" id="A0A6C0C8K3"/>
<evidence type="ECO:0000256" key="1">
    <source>
        <dbReference type="SAM" id="Phobius"/>
    </source>
</evidence>
<dbReference type="EMBL" id="MN739358">
    <property type="protein sequence ID" value="QHT00771.1"/>
    <property type="molecule type" value="Genomic_DNA"/>
</dbReference>
<keyword evidence="1" id="KW-0812">Transmembrane</keyword>
<sequence length="231" mass="27251">MTNNVYYQRDAKFVIIPNMNDIDTKKLLHHITQLKKMYTSDNSHSFFWKFDVKNNAIVVDETSASISSDVQEQLSLIAMWIFERGHHMKGQFILKINKLIKYFYMNGYQKSISNLELFDETDMKNITSENIIMYDAKNKIDSYINSELCQDKMNAMDLKIVQKAVTCEIDITWTEDDKEYRSFFSKKEICPSKQTLLSPFIFLRRNINALIMMITLSCLVQAYINDKYTKE</sequence>
<organism evidence="2">
    <name type="scientific">viral metagenome</name>
    <dbReference type="NCBI Taxonomy" id="1070528"/>
    <lineage>
        <taxon>unclassified sequences</taxon>
        <taxon>metagenomes</taxon>
        <taxon>organismal metagenomes</taxon>
    </lineage>
</organism>
<protein>
    <submittedName>
        <fullName evidence="2">Uncharacterized protein</fullName>
    </submittedName>
</protein>
<keyword evidence="1" id="KW-1133">Transmembrane helix</keyword>